<comment type="caution">
    <text evidence="1">The sequence shown here is derived from an EMBL/GenBank/DDBJ whole genome shotgun (WGS) entry which is preliminary data.</text>
</comment>
<sequence length="143" mass="16256">MASLDFIYPDAVIPENVGKHPASSQAGGGYVWDEVLEYRVWCYPRNGAADIEDGCDYYYAFVTFLEAKAFAEATNGANDPLALILQQEYIEELREGEYRHIKEKRVTEWPVAFLRRPKRTPNTIPDFLAVDAPVNRLAILRGE</sequence>
<reference evidence="1 2" key="1">
    <citation type="submission" date="2015-12" db="EMBL/GenBank/DDBJ databases">
        <title>Genome sequence of the marine Rhodobacteraceae strain O3.65, Candidatus Tritonibacter horizontis.</title>
        <authorList>
            <person name="Poehlein A."/>
            <person name="Giebel H.A."/>
            <person name="Voget S."/>
            <person name="Brinkhoff T."/>
        </authorList>
    </citation>
    <scope>NUCLEOTIDE SEQUENCE [LARGE SCALE GENOMIC DNA]</scope>
    <source>
        <strain evidence="1 2">O3.65</strain>
    </source>
</reference>
<dbReference type="Proteomes" id="UP000068382">
    <property type="component" value="Unassembled WGS sequence"/>
</dbReference>
<gene>
    <name evidence="1" type="ORF">TRIHO_09300</name>
</gene>
<evidence type="ECO:0000313" key="2">
    <source>
        <dbReference type="Proteomes" id="UP000068382"/>
    </source>
</evidence>
<accession>A0A132C0T4</accession>
<evidence type="ECO:0000313" key="1">
    <source>
        <dbReference type="EMBL" id="KUP94194.1"/>
    </source>
</evidence>
<name>A0A132C0T4_9RHOB</name>
<organism evidence="1 2">
    <name type="scientific">Tritonibacter horizontis</name>
    <dbReference type="NCBI Taxonomy" id="1768241"/>
    <lineage>
        <taxon>Bacteria</taxon>
        <taxon>Pseudomonadati</taxon>
        <taxon>Pseudomonadota</taxon>
        <taxon>Alphaproteobacteria</taxon>
        <taxon>Rhodobacterales</taxon>
        <taxon>Paracoccaceae</taxon>
        <taxon>Tritonibacter</taxon>
    </lineage>
</organism>
<dbReference type="RefSeq" id="WP_068240820.1">
    <property type="nucleotide sequence ID" value="NZ_LPUY01000025.1"/>
</dbReference>
<proteinExistence type="predicted"/>
<dbReference type="AlphaFoldDB" id="A0A132C0T4"/>
<keyword evidence="2" id="KW-1185">Reference proteome</keyword>
<evidence type="ECO:0008006" key="3">
    <source>
        <dbReference type="Google" id="ProtNLM"/>
    </source>
</evidence>
<protein>
    <recommendedName>
        <fullName evidence="3">GCN5 family acetyltransferase</fullName>
    </recommendedName>
</protein>
<dbReference type="EMBL" id="LPUY01000025">
    <property type="protein sequence ID" value="KUP94194.1"/>
    <property type="molecule type" value="Genomic_DNA"/>
</dbReference>
<dbReference type="OrthoDB" id="9811616at2"/>